<reference evidence="1 2" key="1">
    <citation type="journal article" date="2013" name="BMC Genomics">
        <title>Comparative genomics reveals distinct host-interacting traits of three major human-associated propionibacteria.</title>
        <authorList>
            <person name="Mak T.N."/>
            <person name="Schmid M."/>
            <person name="Brzuszkiewicz E."/>
            <person name="Zeng G."/>
            <person name="Meyer R."/>
            <person name="Sfanos K.S."/>
            <person name="Brinkmann V."/>
            <person name="Meyer T.F."/>
            <person name="Bruggemann H."/>
        </authorList>
    </citation>
    <scope>NUCLEOTIDE SEQUENCE [LARGE SCALE GENOMIC DNA]</scope>
    <source>
        <strain evidence="1 2">TM11</strain>
    </source>
</reference>
<protein>
    <submittedName>
        <fullName evidence="1">Short chain dehydrogenase</fullName>
    </submittedName>
</protein>
<comment type="caution">
    <text evidence="1">The sequence shown here is derived from an EMBL/GenBank/DDBJ whole genome shotgun (WGS) entry which is preliminary data.</text>
</comment>
<gene>
    <name evidence="1" type="ORF">H640_01838</name>
</gene>
<sequence length="282" mass="30433">MVMATSMVTGGTSGIGREFVTQLASRGDDIVIVARDTTRMAQIKEQIEARYGVSVETIQADLSNRHDVASVAERLEDPDSPIDLLVNDAGFAVHAKILDPDSLELQNRAFEVMCRAVLELSAAAGRAMVSRGHGAILNVSSSSAWINTGNYSALKAWVLTFTEGLANELHGTGVHAMALCPGWVHTEFHSRAGVTANHLPDFFWIPADVLVREALADLDRGKVVSVPTPLWKLFIAVASHAPRSAMRFLSRTLSSSRDKDDHPQTTNSPTTHNAPSTHSTEA</sequence>
<dbReference type="Proteomes" id="UP000053711">
    <property type="component" value="Unassembled WGS sequence"/>
</dbReference>
<accession>A0ACB4UQG8</accession>
<evidence type="ECO:0000313" key="1">
    <source>
        <dbReference type="EMBL" id="ERF67654.1"/>
    </source>
</evidence>
<organism evidence="1 2">
    <name type="scientific">Cutibacterium granulosum TM11</name>
    <dbReference type="NCBI Taxonomy" id="1292373"/>
    <lineage>
        <taxon>Bacteria</taxon>
        <taxon>Bacillati</taxon>
        <taxon>Actinomycetota</taxon>
        <taxon>Actinomycetes</taxon>
        <taxon>Propionibacteriales</taxon>
        <taxon>Propionibacteriaceae</taxon>
        <taxon>Cutibacterium</taxon>
    </lineage>
</organism>
<proteinExistence type="predicted"/>
<keyword evidence="2" id="KW-1185">Reference proteome</keyword>
<dbReference type="EMBL" id="AOST01000019">
    <property type="protein sequence ID" value="ERF67654.1"/>
    <property type="molecule type" value="Genomic_DNA"/>
</dbReference>
<name>A0ACB4UQG8_9ACTN</name>
<evidence type="ECO:0000313" key="2">
    <source>
        <dbReference type="Proteomes" id="UP000053711"/>
    </source>
</evidence>